<keyword evidence="3" id="KW-1185">Reference proteome</keyword>
<dbReference type="Proteomes" id="UP000640485">
    <property type="component" value="Unassembled WGS sequence"/>
</dbReference>
<feature type="region of interest" description="Disordered" evidence="1">
    <location>
        <begin position="92"/>
        <end position="116"/>
    </location>
</feature>
<evidence type="ECO:0000256" key="1">
    <source>
        <dbReference type="SAM" id="MobiDB-lite"/>
    </source>
</evidence>
<name>A0A934SD45_9RHOB</name>
<dbReference type="RefSeq" id="WP_200684041.1">
    <property type="nucleotide sequence ID" value="NZ_JAEPRQ010000001.1"/>
</dbReference>
<evidence type="ECO:0000313" key="2">
    <source>
        <dbReference type="EMBL" id="MBK4215155.1"/>
    </source>
</evidence>
<organism evidence="2 3">
    <name type="scientific">Paracoccus caeni</name>
    <dbReference type="NCBI Taxonomy" id="657651"/>
    <lineage>
        <taxon>Bacteria</taxon>
        <taxon>Pseudomonadati</taxon>
        <taxon>Pseudomonadota</taxon>
        <taxon>Alphaproteobacteria</taxon>
        <taxon>Rhodobacterales</taxon>
        <taxon>Paracoccaceae</taxon>
        <taxon>Paracoccus</taxon>
    </lineage>
</organism>
<dbReference type="AlphaFoldDB" id="A0A934SD45"/>
<evidence type="ECO:0008006" key="4">
    <source>
        <dbReference type="Google" id="ProtNLM"/>
    </source>
</evidence>
<dbReference type="EMBL" id="JAEPRQ010000001">
    <property type="protein sequence ID" value="MBK4215155.1"/>
    <property type="molecule type" value="Genomic_DNA"/>
</dbReference>
<gene>
    <name evidence="2" type="ORF">JJJ17_04370</name>
</gene>
<comment type="caution">
    <text evidence="2">The sequence shown here is derived from an EMBL/GenBank/DDBJ whole genome shotgun (WGS) entry which is preliminary data.</text>
</comment>
<evidence type="ECO:0000313" key="3">
    <source>
        <dbReference type="Proteomes" id="UP000640485"/>
    </source>
</evidence>
<protein>
    <recommendedName>
        <fullName evidence="4">Lipoprotein</fullName>
    </recommendedName>
</protein>
<accession>A0A934SD45</accession>
<reference evidence="2" key="1">
    <citation type="submission" date="2021-01" db="EMBL/GenBank/DDBJ databases">
        <title>Paracoccus amoyensis sp. nov., isolated from the surface seawater along the coast of Xiamen Island, China.</title>
        <authorList>
            <person name="Lyu L."/>
        </authorList>
    </citation>
    <scope>NUCLEOTIDE SEQUENCE</scope>
    <source>
        <strain evidence="2">MJ17</strain>
    </source>
</reference>
<dbReference type="PROSITE" id="PS51257">
    <property type="entry name" value="PROKAR_LIPOPROTEIN"/>
    <property type="match status" value="1"/>
</dbReference>
<sequence length="116" mass="12619">MRAFSAIAGTTTVLFVASCSSVPDWSELEQRPRDAAPIGVMECQPRKPGIGGASIFERTEPICQERAEQLCAKEDRPLIRFGKVTAQAQRLLGPDGEGRANATHFFQCGPSSKRVQ</sequence>
<proteinExistence type="predicted"/>